<dbReference type="Proteomes" id="UP000008383">
    <property type="component" value="Unassembled WGS sequence"/>
</dbReference>
<evidence type="ECO:0000313" key="2">
    <source>
        <dbReference type="EMBL" id="EFE40377.1"/>
    </source>
</evidence>
<dbReference type="KEGG" id="tve:TRV_04860"/>
<reference evidence="3" key="1">
    <citation type="journal article" date="2011" name="Genome Biol.">
        <title>Comparative and functional genomics provide insights into the pathogenicity of dermatophytic fungi.</title>
        <authorList>
            <person name="Burmester A."/>
            <person name="Shelest E."/>
            <person name="Gloeckner G."/>
            <person name="Heddergott C."/>
            <person name="Schindler S."/>
            <person name="Staib P."/>
            <person name="Heidel A."/>
            <person name="Felder M."/>
            <person name="Petzold A."/>
            <person name="Szafranski K."/>
            <person name="Feuermann M."/>
            <person name="Pedruzzi I."/>
            <person name="Priebe S."/>
            <person name="Groth M."/>
            <person name="Winkler R."/>
            <person name="Li W."/>
            <person name="Kniemeyer O."/>
            <person name="Schroeckh V."/>
            <person name="Hertweck C."/>
            <person name="Hube B."/>
            <person name="White T.C."/>
            <person name="Platzer M."/>
            <person name="Guthke R."/>
            <person name="Heitman J."/>
            <person name="Woestemeyer J."/>
            <person name="Zipfel P.F."/>
            <person name="Monod M."/>
            <person name="Brakhage A.A."/>
        </authorList>
    </citation>
    <scope>NUCLEOTIDE SEQUENCE [LARGE SCALE GENOMIC DNA]</scope>
    <source>
        <strain evidence="3">HKI 0517</strain>
    </source>
</reference>
<evidence type="ECO:0000256" key="1">
    <source>
        <dbReference type="SAM" id="Phobius"/>
    </source>
</evidence>
<protein>
    <submittedName>
        <fullName evidence="2">Uncharacterized protein</fullName>
    </submittedName>
</protein>
<dbReference type="AlphaFoldDB" id="D4DCK5"/>
<proteinExistence type="predicted"/>
<dbReference type="GeneID" id="9577847"/>
<keyword evidence="1" id="KW-0472">Membrane</keyword>
<keyword evidence="3" id="KW-1185">Reference proteome</keyword>
<dbReference type="RefSeq" id="XP_003020995.1">
    <property type="nucleotide sequence ID" value="XM_003020949.1"/>
</dbReference>
<keyword evidence="1" id="KW-1133">Transmembrane helix</keyword>
<name>D4DCK5_TRIVH</name>
<keyword evidence="1" id="KW-0812">Transmembrane</keyword>
<feature type="transmembrane region" description="Helical" evidence="1">
    <location>
        <begin position="84"/>
        <end position="102"/>
    </location>
</feature>
<gene>
    <name evidence="2" type="ORF">TRV_04860</name>
</gene>
<evidence type="ECO:0000313" key="3">
    <source>
        <dbReference type="Proteomes" id="UP000008383"/>
    </source>
</evidence>
<comment type="caution">
    <text evidence="2">The sequence shown here is derived from an EMBL/GenBank/DDBJ whole genome shotgun (WGS) entry which is preliminary data.</text>
</comment>
<organism evidence="2 3">
    <name type="scientific">Trichophyton verrucosum (strain HKI 0517)</name>
    <dbReference type="NCBI Taxonomy" id="663202"/>
    <lineage>
        <taxon>Eukaryota</taxon>
        <taxon>Fungi</taxon>
        <taxon>Dikarya</taxon>
        <taxon>Ascomycota</taxon>
        <taxon>Pezizomycotina</taxon>
        <taxon>Eurotiomycetes</taxon>
        <taxon>Eurotiomycetidae</taxon>
        <taxon>Onygenales</taxon>
        <taxon>Arthrodermataceae</taxon>
        <taxon>Trichophyton</taxon>
    </lineage>
</organism>
<sequence>MGRPGGATNSPFEAVLNIERLCFLFSRKGGYTTTTFFLAAFVDKHLHFFSHPSSSCRSLVPFTLYNLFLSTLVHPRTHHFAHRYYFSFYFFFIIPFIKSYIITQALDASHLEKGYDGPSPGSAFTASFCVCTHPHTPHPHRSLHVRKKKTKVRVGAFDFAPAATSPFSPSTILRVGGCSGGGRKEWKGT</sequence>
<dbReference type="EMBL" id="ACYE01000248">
    <property type="protein sequence ID" value="EFE40377.1"/>
    <property type="molecule type" value="Genomic_DNA"/>
</dbReference>
<dbReference type="HOGENOM" id="CLU_1435410_0_0_1"/>
<accession>D4DCK5</accession>